<evidence type="ECO:0000313" key="18">
    <source>
        <dbReference type="Proteomes" id="UP000230750"/>
    </source>
</evidence>
<dbReference type="SMART" id="SM00248">
    <property type="entry name" value="ANK"/>
    <property type="match status" value="4"/>
</dbReference>
<organism evidence="17 18">
    <name type="scientific">Stichopus japonicus</name>
    <name type="common">Sea cucumber</name>
    <dbReference type="NCBI Taxonomy" id="307972"/>
    <lineage>
        <taxon>Eukaryota</taxon>
        <taxon>Metazoa</taxon>
        <taxon>Echinodermata</taxon>
        <taxon>Eleutherozoa</taxon>
        <taxon>Echinozoa</taxon>
        <taxon>Holothuroidea</taxon>
        <taxon>Aspidochirotacea</taxon>
        <taxon>Aspidochirotida</taxon>
        <taxon>Stichopodidae</taxon>
        <taxon>Apostichopus</taxon>
    </lineage>
</organism>
<dbReference type="STRING" id="307972.A0A2G8JS02"/>
<keyword evidence="2" id="KW-0813">Transport</keyword>
<name>A0A2G8JS02_STIJA</name>
<keyword evidence="9 15" id="KW-1133">Transmembrane helix</keyword>
<evidence type="ECO:0000256" key="12">
    <source>
        <dbReference type="ARBA" id="ARBA00023303"/>
    </source>
</evidence>
<sequence length="782" mass="90364">MTWIINSFRRLKSYFTHTFLFEDNQDLEWKQQAEAVERNSMYKLLQLGGTGYLVDEFLKRETDDQYLELVRKEIEPFLYRNESDGIITELDFAKYRRKLLCVNESYDVHYLSDEELLEEFHKYQLTAINKFTPHAACWDINNRGTAGETIIHLCYLVNTNIHKSIARHLLKLYPRLALDVYEGSAYYGETALHLAIVNNDLETVKFLVSDCHARLDARATGRFFRPNGIKKGLTTANEKLDYQAQAYYGEYPLAFAASLGFAEIYDFLVEASVRSKEEQGKCNPDAADSYGNTVIHMIVIHNQKLMFNHAVFHSKMPVNFTSKNNAGLTALQLSFKLGRGELFTALLDLTSETQWIFGNVAYVAYPLDQLDSIGPNGSMNKQAAITIIVENDSVPHLKMLDDQVLNELLDKKWKSYAKNRLLFKFFWAILHLLEISLAVYLRPAGDLRSTDGPVNKFRIFIEVSLVIGCFAKVITEILEILSRGSLLNYLTSLIHFPTKGLFNISVCLQLSCVLWRFLGLQVVEDYAFITSIPLAWHYLFFFFRCHPVLGPLIVSLQKIVVGDLFRFSVIYSIFLIMFAGVFYFMFINVPAWQTDAFLSANGSFMTLFRMSFGDLHFNDMIFSRFGTFTFFIFGIFLISIPLLLFNMMIAMMTRTFQNTQDRSLMEWKRQWVMIILNIERSLPRRFLVKLRESYSSDIKVHRDQKARRVHQKPLLAKMFAVKSESRTSSDIKVHRDQKARRVHQKPLLAKMFAVKSEREKDGDSMASASESSEIPLVNVRLK</sequence>
<protein>
    <submittedName>
        <fullName evidence="17">Putative transient receptor potential cation channel subfamily V member 6</fullName>
    </submittedName>
</protein>
<reference evidence="17 18" key="1">
    <citation type="journal article" date="2017" name="PLoS Biol.">
        <title>The sea cucumber genome provides insights into morphological evolution and visceral regeneration.</title>
        <authorList>
            <person name="Zhang X."/>
            <person name="Sun L."/>
            <person name="Yuan J."/>
            <person name="Sun Y."/>
            <person name="Gao Y."/>
            <person name="Zhang L."/>
            <person name="Li S."/>
            <person name="Dai H."/>
            <person name="Hamel J.F."/>
            <person name="Liu C."/>
            <person name="Yu Y."/>
            <person name="Liu S."/>
            <person name="Lin W."/>
            <person name="Guo K."/>
            <person name="Jin S."/>
            <person name="Xu P."/>
            <person name="Storey K.B."/>
            <person name="Huan P."/>
            <person name="Zhang T."/>
            <person name="Zhou Y."/>
            <person name="Zhang J."/>
            <person name="Lin C."/>
            <person name="Li X."/>
            <person name="Xing L."/>
            <person name="Huo D."/>
            <person name="Sun M."/>
            <person name="Wang L."/>
            <person name="Mercier A."/>
            <person name="Li F."/>
            <person name="Yang H."/>
            <person name="Xiang J."/>
        </authorList>
    </citation>
    <scope>NUCLEOTIDE SEQUENCE [LARGE SCALE GENOMIC DNA]</scope>
    <source>
        <strain evidence="17">Shaxun</strain>
        <tissue evidence="17">Muscle</tissue>
    </source>
</reference>
<dbReference type="GO" id="GO:0098703">
    <property type="term" value="P:calcium ion import across plasma membrane"/>
    <property type="evidence" value="ECO:0007669"/>
    <property type="project" value="TreeGrafter"/>
</dbReference>
<dbReference type="PANTHER" id="PTHR10582">
    <property type="entry name" value="TRANSIENT RECEPTOR POTENTIAL ION CHANNEL PROTEIN"/>
    <property type="match status" value="1"/>
</dbReference>
<dbReference type="EMBL" id="MRZV01001353">
    <property type="protein sequence ID" value="PIK38488.1"/>
    <property type="molecule type" value="Genomic_DNA"/>
</dbReference>
<dbReference type="SUPFAM" id="SSF48403">
    <property type="entry name" value="Ankyrin repeat"/>
    <property type="match status" value="1"/>
</dbReference>
<keyword evidence="11 15" id="KW-0472">Membrane</keyword>
<dbReference type="OrthoDB" id="533508at2759"/>
<evidence type="ECO:0000256" key="13">
    <source>
        <dbReference type="PROSITE-ProRule" id="PRU00023"/>
    </source>
</evidence>
<keyword evidence="4" id="KW-0109">Calcium transport</keyword>
<evidence type="ECO:0000256" key="7">
    <source>
        <dbReference type="ARBA" id="ARBA00022737"/>
    </source>
</evidence>
<evidence type="ECO:0000256" key="11">
    <source>
        <dbReference type="ARBA" id="ARBA00023136"/>
    </source>
</evidence>
<evidence type="ECO:0000259" key="16">
    <source>
        <dbReference type="Pfam" id="PF00520"/>
    </source>
</evidence>
<dbReference type="InterPro" id="IPR024862">
    <property type="entry name" value="TRPV"/>
</dbReference>
<feature type="transmembrane region" description="Helical" evidence="15">
    <location>
        <begin position="459"/>
        <end position="481"/>
    </location>
</feature>
<keyword evidence="13" id="KW-0040">ANK repeat</keyword>
<feature type="transmembrane region" description="Helical" evidence="15">
    <location>
        <begin position="421"/>
        <end position="439"/>
    </location>
</feature>
<keyword evidence="8" id="KW-0106">Calcium</keyword>
<dbReference type="Pfam" id="PF00023">
    <property type="entry name" value="Ank"/>
    <property type="match status" value="1"/>
</dbReference>
<dbReference type="PROSITE" id="PS50297">
    <property type="entry name" value="ANK_REP_REGION"/>
    <property type="match status" value="1"/>
</dbReference>
<feature type="region of interest" description="Disordered" evidence="14">
    <location>
        <begin position="755"/>
        <end position="782"/>
    </location>
</feature>
<comment type="subcellular location">
    <subcellularLocation>
        <location evidence="1">Cell membrane</location>
        <topology evidence="1">Multi-pass membrane protein</topology>
    </subcellularLocation>
</comment>
<keyword evidence="12" id="KW-0407">Ion channel</keyword>
<dbReference type="PROSITE" id="PS50088">
    <property type="entry name" value="ANK_REPEAT"/>
    <property type="match status" value="1"/>
</dbReference>
<keyword evidence="6 15" id="KW-0812">Transmembrane</keyword>
<evidence type="ECO:0000256" key="15">
    <source>
        <dbReference type="SAM" id="Phobius"/>
    </source>
</evidence>
<keyword evidence="18" id="KW-1185">Reference proteome</keyword>
<feature type="transmembrane region" description="Helical" evidence="15">
    <location>
        <begin position="564"/>
        <end position="586"/>
    </location>
</feature>
<dbReference type="GO" id="GO:0005262">
    <property type="term" value="F:calcium channel activity"/>
    <property type="evidence" value="ECO:0007669"/>
    <property type="project" value="UniProtKB-KW"/>
</dbReference>
<feature type="transmembrane region" description="Helical" evidence="15">
    <location>
        <begin position="621"/>
        <end position="645"/>
    </location>
</feature>
<evidence type="ECO:0000256" key="1">
    <source>
        <dbReference type="ARBA" id="ARBA00004651"/>
    </source>
</evidence>
<evidence type="ECO:0000256" key="3">
    <source>
        <dbReference type="ARBA" id="ARBA00022475"/>
    </source>
</evidence>
<evidence type="ECO:0000256" key="9">
    <source>
        <dbReference type="ARBA" id="ARBA00022989"/>
    </source>
</evidence>
<dbReference type="Pfam" id="PF00520">
    <property type="entry name" value="Ion_trans"/>
    <property type="match status" value="1"/>
</dbReference>
<keyword evidence="5" id="KW-0107">Calcium channel</keyword>
<dbReference type="InterPro" id="IPR002110">
    <property type="entry name" value="Ankyrin_rpt"/>
</dbReference>
<feature type="transmembrane region" description="Helical" evidence="15">
    <location>
        <begin position="501"/>
        <end position="520"/>
    </location>
</feature>
<proteinExistence type="predicted"/>
<dbReference type="AlphaFoldDB" id="A0A2G8JS02"/>
<keyword evidence="3" id="KW-1003">Cell membrane</keyword>
<evidence type="ECO:0000256" key="2">
    <source>
        <dbReference type="ARBA" id="ARBA00022448"/>
    </source>
</evidence>
<feature type="domain" description="Ion transport" evidence="16">
    <location>
        <begin position="526"/>
        <end position="662"/>
    </location>
</feature>
<evidence type="ECO:0000256" key="14">
    <source>
        <dbReference type="SAM" id="MobiDB-lite"/>
    </source>
</evidence>
<accession>A0A2G8JS02</accession>
<evidence type="ECO:0000256" key="5">
    <source>
        <dbReference type="ARBA" id="ARBA00022673"/>
    </source>
</evidence>
<keyword evidence="10" id="KW-0406">Ion transport</keyword>
<keyword evidence="7" id="KW-0677">Repeat</keyword>
<feature type="repeat" description="ANK" evidence="13">
    <location>
        <begin position="187"/>
        <end position="209"/>
    </location>
</feature>
<evidence type="ECO:0000313" key="17">
    <source>
        <dbReference type="EMBL" id="PIK38488.1"/>
    </source>
</evidence>
<dbReference type="Gene3D" id="1.25.40.20">
    <property type="entry name" value="Ankyrin repeat-containing domain"/>
    <property type="match status" value="1"/>
</dbReference>
<dbReference type="InterPro" id="IPR036770">
    <property type="entry name" value="Ankyrin_rpt-contain_sf"/>
</dbReference>
<evidence type="ECO:0000256" key="6">
    <source>
        <dbReference type="ARBA" id="ARBA00022692"/>
    </source>
</evidence>
<dbReference type="Proteomes" id="UP000230750">
    <property type="component" value="Unassembled WGS sequence"/>
</dbReference>
<dbReference type="PANTHER" id="PTHR10582:SF2">
    <property type="entry name" value="INACTIVE"/>
    <property type="match status" value="1"/>
</dbReference>
<evidence type="ECO:0000256" key="4">
    <source>
        <dbReference type="ARBA" id="ARBA00022568"/>
    </source>
</evidence>
<gene>
    <name evidence="17" type="ORF">BSL78_24685</name>
</gene>
<dbReference type="GO" id="GO:0005886">
    <property type="term" value="C:plasma membrane"/>
    <property type="evidence" value="ECO:0007669"/>
    <property type="project" value="UniProtKB-SubCell"/>
</dbReference>
<evidence type="ECO:0000256" key="10">
    <source>
        <dbReference type="ARBA" id="ARBA00023065"/>
    </source>
</evidence>
<keyword evidence="17" id="KW-0675">Receptor</keyword>
<comment type="caution">
    <text evidence="17">The sequence shown here is derived from an EMBL/GenBank/DDBJ whole genome shotgun (WGS) entry which is preliminary data.</text>
</comment>
<evidence type="ECO:0000256" key="8">
    <source>
        <dbReference type="ARBA" id="ARBA00022837"/>
    </source>
</evidence>
<dbReference type="InterPro" id="IPR005821">
    <property type="entry name" value="Ion_trans_dom"/>
</dbReference>